<dbReference type="AlphaFoldDB" id="A0A841R9Y3"/>
<evidence type="ECO:0000259" key="2">
    <source>
        <dbReference type="Pfam" id="PF03372"/>
    </source>
</evidence>
<dbReference type="EMBL" id="JACHGJ010000002">
    <property type="protein sequence ID" value="MBB6479739.1"/>
    <property type="molecule type" value="Genomic_DNA"/>
</dbReference>
<keyword evidence="1" id="KW-0732">Signal</keyword>
<dbReference type="GO" id="GO:0003824">
    <property type="term" value="F:catalytic activity"/>
    <property type="evidence" value="ECO:0007669"/>
    <property type="project" value="InterPro"/>
</dbReference>
<dbReference type="PROSITE" id="PS51257">
    <property type="entry name" value="PROKAR_LIPOPROTEIN"/>
    <property type="match status" value="1"/>
</dbReference>
<dbReference type="CDD" id="cd04486">
    <property type="entry name" value="YhcR_OBF_like"/>
    <property type="match status" value="1"/>
</dbReference>
<dbReference type="Gene3D" id="3.60.10.10">
    <property type="entry name" value="Endonuclease/exonuclease/phosphatase"/>
    <property type="match status" value="1"/>
</dbReference>
<reference evidence="3 4" key="1">
    <citation type="submission" date="2020-08" db="EMBL/GenBank/DDBJ databases">
        <title>Genomic Encyclopedia of Type Strains, Phase IV (KMG-IV): sequencing the most valuable type-strain genomes for metagenomic binning, comparative biology and taxonomic classification.</title>
        <authorList>
            <person name="Goeker M."/>
        </authorList>
    </citation>
    <scope>NUCLEOTIDE SEQUENCE [LARGE SCALE GENOMIC DNA]</scope>
    <source>
        <strain evidence="3 4">DSM 2461</strain>
    </source>
</reference>
<comment type="caution">
    <text evidence="3">The sequence shown here is derived from an EMBL/GenBank/DDBJ whole genome shotgun (WGS) entry which is preliminary data.</text>
</comment>
<evidence type="ECO:0000256" key="1">
    <source>
        <dbReference type="SAM" id="SignalP"/>
    </source>
</evidence>
<dbReference type="Proteomes" id="UP000587760">
    <property type="component" value="Unassembled WGS sequence"/>
</dbReference>
<feature type="chain" id="PRO_5032296728" evidence="1">
    <location>
        <begin position="19"/>
        <end position="1090"/>
    </location>
</feature>
<keyword evidence="4" id="KW-1185">Reference proteome</keyword>
<proteinExistence type="predicted"/>
<feature type="domain" description="Endonuclease/exonuclease/phosphatase" evidence="2">
    <location>
        <begin position="599"/>
        <end position="887"/>
    </location>
</feature>
<dbReference type="SUPFAM" id="SSF56219">
    <property type="entry name" value="DNase I-like"/>
    <property type="match status" value="1"/>
</dbReference>
<dbReference type="Pfam" id="PF03372">
    <property type="entry name" value="Exo_endo_phos"/>
    <property type="match status" value="1"/>
</dbReference>
<organism evidence="3 4">
    <name type="scientific">Spirochaeta isovalerica</name>
    <dbReference type="NCBI Taxonomy" id="150"/>
    <lineage>
        <taxon>Bacteria</taxon>
        <taxon>Pseudomonadati</taxon>
        <taxon>Spirochaetota</taxon>
        <taxon>Spirochaetia</taxon>
        <taxon>Spirochaetales</taxon>
        <taxon>Spirochaetaceae</taxon>
        <taxon>Spirochaeta</taxon>
    </lineage>
</organism>
<dbReference type="RefSeq" id="WP_184745232.1">
    <property type="nucleotide sequence ID" value="NZ_JACHGJ010000002.1"/>
</dbReference>
<gene>
    <name evidence="3" type="ORF">HNR50_001397</name>
</gene>
<dbReference type="InterPro" id="IPR036691">
    <property type="entry name" value="Endo/exonu/phosph_ase_sf"/>
</dbReference>
<name>A0A841R9Y3_9SPIO</name>
<dbReference type="PANTHER" id="PTHR42834:SF1">
    <property type="entry name" value="ENDONUCLEASE_EXONUCLEASE_PHOSPHATASE FAMILY PROTEIN (AFU_ORTHOLOGUE AFUA_3G09210)"/>
    <property type="match status" value="1"/>
</dbReference>
<evidence type="ECO:0000313" key="3">
    <source>
        <dbReference type="EMBL" id="MBB6479739.1"/>
    </source>
</evidence>
<sequence>MKIKKVLMVLLASLFVLSGCQNPIDLEPPEGTSALVITLNENVSRTLLPDIDMDIAEYRVFGEGPDGESFDVTTSEEVLVLDELAFGDWTVTVTGKNAEGFAIGSGSGEASLHTGETTALSVTVIPFDGFGTLNLTVNWPAGDLEIPTVNAVLTPALGEPVSLDFLISGDSATFSSDAVADGYYSLSLELLDNGINTMGTVEVVRIVKDGVTEGVFDYDEVNQPGGTLDFTIDQQMNNPIEVSILDALDSFGETASMTVSASAPAETENLVYFWFVNGQPYATGESCTVEGLDKGIYNLDLLAFTVDGMRGGSTGVTFRVTELDLSPYMQIHTVQGAGHTSPYAGQTVENLIGVVTAKDSRSFWMQSPVPDNDDATSEGILVYTNPSALEVGDLVVVDGTVKEYGYSNELKLTEITYPTIKEVIQSNYPLPAPVILGLGGRVLPNEIICNDATVDVYDSVFDPEEDGIDFYESIESMLVQINDALVVAGDKYGEIPVLADNGATAPAYTKNARGGVTISADNYNPNLVSIDADAYILGLPAPVANTGDRFSGPVQGVIGYSYGKFLVLPTVLPDLISGTLEPETSDLTGTEEGLTVAAFNVENFPRDDDGMSAAEIQEKIDHTAEIVVDALNSPDILVLEEVTDDSYSVNDGVVSADANFTALVNAIAAAGGPATYDYRQIDPVNNDEGGWTGANIRVGFLFNTARVSFEDIGSGDAVTDTQVLTTDGQADISLSPGRISVDSFAGSRRPLIGKFNFAGETVFVIANHFNSKGGDTTLFGEAQPPVLGSEAERLVQAAAINDFVDQILAVQSDANIVVAGDLNDFQFSAPLQTLKGGVLINLTEELLPAEEQYSYNYNGNSQQLDHILVSPALFNSAAQVDIVHRNSEFSSQTRHSDHDPVLAYVVPGYDGGSGPSGSIEGLIFSDYGEGGSNNKYLEVYNAGTDDVNLDSVFMLLCSNGKALAEGTVNAFPAGWVLSSGELVGVYNSSAVEAITGKMSAESSFNSGATFFNGNDVIVLIEDVNGNGSYEDGTDAVLDAIGIPGDDSYFGSNLGLMRNHDVTTGSSVFDISQWTEYSQADVDAATYYGVY</sequence>
<dbReference type="InterPro" id="IPR005135">
    <property type="entry name" value="Endo/exonuclease/phosphatase"/>
</dbReference>
<protein>
    <submittedName>
        <fullName evidence="3">Putative extracellular nuclease</fullName>
    </submittedName>
</protein>
<evidence type="ECO:0000313" key="4">
    <source>
        <dbReference type="Proteomes" id="UP000587760"/>
    </source>
</evidence>
<accession>A0A841R9Y3</accession>
<dbReference type="PANTHER" id="PTHR42834">
    <property type="entry name" value="ENDONUCLEASE/EXONUCLEASE/PHOSPHATASE FAMILY PROTEIN (AFU_ORTHOLOGUE AFUA_3G09210)"/>
    <property type="match status" value="1"/>
</dbReference>
<feature type="signal peptide" evidence="1">
    <location>
        <begin position="1"/>
        <end position="18"/>
    </location>
</feature>